<organism evidence="8 9">
    <name type="scientific">Shewanella carassii</name>
    <dbReference type="NCBI Taxonomy" id="1987584"/>
    <lineage>
        <taxon>Bacteria</taxon>
        <taxon>Pseudomonadati</taxon>
        <taxon>Pseudomonadota</taxon>
        <taxon>Gammaproteobacteria</taxon>
        <taxon>Alteromonadales</taxon>
        <taxon>Shewanellaceae</taxon>
        <taxon>Shewanella</taxon>
    </lineage>
</organism>
<accession>A0ABQ1TI18</accession>
<dbReference type="InterPro" id="IPR010998">
    <property type="entry name" value="Integrase_recombinase_N"/>
</dbReference>
<dbReference type="PANTHER" id="PTHR30349">
    <property type="entry name" value="PHAGE INTEGRASE-RELATED"/>
    <property type="match status" value="1"/>
</dbReference>
<evidence type="ECO:0000256" key="2">
    <source>
        <dbReference type="ARBA" id="ARBA00022908"/>
    </source>
</evidence>
<dbReference type="InterPro" id="IPR013762">
    <property type="entry name" value="Integrase-like_cat_sf"/>
</dbReference>
<gene>
    <name evidence="8" type="ORF">GCM10011520_38400</name>
</gene>
<dbReference type="PROSITE" id="PS51900">
    <property type="entry name" value="CB"/>
    <property type="match status" value="1"/>
</dbReference>
<evidence type="ECO:0000256" key="1">
    <source>
        <dbReference type="ARBA" id="ARBA00008857"/>
    </source>
</evidence>
<keyword evidence="9" id="KW-1185">Reference proteome</keyword>
<dbReference type="Gene3D" id="1.10.443.10">
    <property type="entry name" value="Intergrase catalytic core"/>
    <property type="match status" value="1"/>
</dbReference>
<dbReference type="InterPro" id="IPR002104">
    <property type="entry name" value="Integrase_catalytic"/>
</dbReference>
<evidence type="ECO:0000313" key="9">
    <source>
        <dbReference type="Proteomes" id="UP000606498"/>
    </source>
</evidence>
<dbReference type="InterPro" id="IPR050090">
    <property type="entry name" value="Tyrosine_recombinase_XerCD"/>
</dbReference>
<dbReference type="SUPFAM" id="SSF56349">
    <property type="entry name" value="DNA breaking-rejoining enzymes"/>
    <property type="match status" value="1"/>
</dbReference>
<comment type="caution">
    <text evidence="8">The sequence shown here is derived from an EMBL/GenBank/DDBJ whole genome shotgun (WGS) entry which is preliminary data.</text>
</comment>
<dbReference type="InterPro" id="IPR053876">
    <property type="entry name" value="Phage_int_M"/>
</dbReference>
<feature type="domain" description="Core-binding (CB)" evidence="7">
    <location>
        <begin position="63"/>
        <end position="143"/>
    </location>
</feature>
<evidence type="ECO:0000256" key="3">
    <source>
        <dbReference type="ARBA" id="ARBA00023125"/>
    </source>
</evidence>
<name>A0ABQ1TI18_9GAMM</name>
<sequence length="338" mass="38703">MAKRKPEDAWMPKGVYLHKVRGKPTSYIMKNGKRTITLCAASSTRAEVWTAYEAAIEKSLTKYTFKRMADEYQASATFKELAPRTQRDRERELAMFNKVFGEMEPDTIKPHHIRRYMDIRGNTSRTQANHELSACSVVFGWGYERGHCKHNPAKGIKKFRNKSRDRYITDHEFKALLECCELRLRLACEISYLCAARQADVLSLKWSQILDEGIFIQQGKTGKKQIKAWSPRLKKLMNEAKSLHEGVASIFVINKTGGGKLTSDGLRSSWRRAMDKLAVTHPDIERTFTFHDIKAKGISDFDGNIHDKQQFSGHKTVGQVNVYDRRTEVVPTIGSVKK</sequence>
<feature type="domain" description="Tyr recombinase" evidence="6">
    <location>
        <begin position="163"/>
        <end position="338"/>
    </location>
</feature>
<keyword evidence="4" id="KW-0233">DNA recombination</keyword>
<dbReference type="Proteomes" id="UP000606498">
    <property type="component" value="Unassembled WGS sequence"/>
</dbReference>
<keyword evidence="2" id="KW-0229">DNA integration</keyword>
<keyword evidence="3 5" id="KW-0238">DNA-binding</keyword>
<dbReference type="EMBL" id="BMKO01000019">
    <property type="protein sequence ID" value="GGE94412.1"/>
    <property type="molecule type" value="Genomic_DNA"/>
</dbReference>
<dbReference type="Pfam" id="PF00589">
    <property type="entry name" value="Phage_integrase"/>
    <property type="match status" value="1"/>
</dbReference>
<dbReference type="PANTHER" id="PTHR30349:SF41">
    <property type="entry name" value="INTEGRASE_RECOMBINASE PROTEIN MJ0367-RELATED"/>
    <property type="match status" value="1"/>
</dbReference>
<reference evidence="9" key="1">
    <citation type="journal article" date="2019" name="Int. J. Syst. Evol. Microbiol.">
        <title>The Global Catalogue of Microorganisms (GCM) 10K type strain sequencing project: providing services to taxonomists for standard genome sequencing and annotation.</title>
        <authorList>
            <consortium name="The Broad Institute Genomics Platform"/>
            <consortium name="The Broad Institute Genome Sequencing Center for Infectious Disease"/>
            <person name="Wu L."/>
            <person name="Ma J."/>
        </authorList>
    </citation>
    <scope>NUCLEOTIDE SEQUENCE [LARGE SCALE GENOMIC DNA]</scope>
    <source>
        <strain evidence="9">CGMCC 1.16033</strain>
    </source>
</reference>
<evidence type="ECO:0000259" key="7">
    <source>
        <dbReference type="PROSITE" id="PS51900"/>
    </source>
</evidence>
<dbReference type="Pfam" id="PF22022">
    <property type="entry name" value="Phage_int_M"/>
    <property type="match status" value="1"/>
</dbReference>
<dbReference type="RefSeq" id="WP_100143487.1">
    <property type="nucleotide sequence ID" value="NZ_BMKO01000019.1"/>
</dbReference>
<evidence type="ECO:0000313" key="8">
    <source>
        <dbReference type="EMBL" id="GGE94412.1"/>
    </source>
</evidence>
<evidence type="ECO:0000256" key="4">
    <source>
        <dbReference type="ARBA" id="ARBA00023172"/>
    </source>
</evidence>
<comment type="similarity">
    <text evidence="1">Belongs to the 'phage' integrase family.</text>
</comment>
<evidence type="ECO:0000259" key="6">
    <source>
        <dbReference type="PROSITE" id="PS51898"/>
    </source>
</evidence>
<dbReference type="Gene3D" id="1.10.150.130">
    <property type="match status" value="1"/>
</dbReference>
<dbReference type="PROSITE" id="PS51898">
    <property type="entry name" value="TYR_RECOMBINASE"/>
    <property type="match status" value="1"/>
</dbReference>
<protein>
    <submittedName>
        <fullName evidence="8">Integrase</fullName>
    </submittedName>
</protein>
<evidence type="ECO:0000256" key="5">
    <source>
        <dbReference type="PROSITE-ProRule" id="PRU01248"/>
    </source>
</evidence>
<dbReference type="InterPro" id="IPR011010">
    <property type="entry name" value="DNA_brk_join_enz"/>
</dbReference>
<proteinExistence type="inferred from homology"/>
<dbReference type="InterPro" id="IPR044068">
    <property type="entry name" value="CB"/>
</dbReference>